<dbReference type="EMBL" id="DRNH01000294">
    <property type="protein sequence ID" value="HFB54170.1"/>
    <property type="molecule type" value="Genomic_DNA"/>
</dbReference>
<dbReference type="PANTHER" id="PTHR42872">
    <property type="entry name" value="PROTEIN-GLUTAMATE METHYLESTERASE/PROTEIN-GLUTAMINE GLUTAMINASE"/>
    <property type="match status" value="1"/>
</dbReference>
<name>A0A7C3FY61_9BACT</name>
<evidence type="ECO:0000313" key="6">
    <source>
        <dbReference type="EMBL" id="HFB54170.1"/>
    </source>
</evidence>
<evidence type="ECO:0000256" key="3">
    <source>
        <dbReference type="ARBA" id="ARBA00048267"/>
    </source>
</evidence>
<dbReference type="GO" id="GO:0006935">
    <property type="term" value="P:chemotaxis"/>
    <property type="evidence" value="ECO:0007669"/>
    <property type="project" value="InterPro"/>
</dbReference>
<dbReference type="Proteomes" id="UP000886390">
    <property type="component" value="Unassembled WGS sequence"/>
</dbReference>
<comment type="caution">
    <text evidence="6">The sequence shown here is derived from an EMBL/GenBank/DDBJ whole genome shotgun (WGS) entry which is preliminary data.</text>
</comment>
<dbReference type="GO" id="GO:0008984">
    <property type="term" value="F:protein-glutamate methylesterase activity"/>
    <property type="evidence" value="ECO:0007669"/>
    <property type="project" value="UniProtKB-EC"/>
</dbReference>
<dbReference type="AlphaFoldDB" id="A0A7C3FY61"/>
<keyword evidence="1" id="KW-0378">Hydrolase</keyword>
<dbReference type="GO" id="GO:0005737">
    <property type="term" value="C:cytoplasm"/>
    <property type="evidence" value="ECO:0007669"/>
    <property type="project" value="InterPro"/>
</dbReference>
<evidence type="ECO:0000256" key="4">
    <source>
        <dbReference type="PROSITE-ProRule" id="PRU00050"/>
    </source>
</evidence>
<dbReference type="SUPFAM" id="SSF52738">
    <property type="entry name" value="Methylesterase CheB, C-terminal domain"/>
    <property type="match status" value="1"/>
</dbReference>
<evidence type="ECO:0000256" key="1">
    <source>
        <dbReference type="ARBA" id="ARBA00022801"/>
    </source>
</evidence>
<dbReference type="InterPro" id="IPR035909">
    <property type="entry name" value="CheB_C"/>
</dbReference>
<protein>
    <recommendedName>
        <fullName evidence="2">protein-glutamate methylesterase</fullName>
        <ecNumber evidence="2">3.1.1.61</ecNumber>
    </recommendedName>
</protein>
<dbReference type="PANTHER" id="PTHR42872:SF6">
    <property type="entry name" value="PROTEIN-GLUTAMATE METHYLESTERASE_PROTEIN-GLUTAMINE GLUTAMINASE"/>
    <property type="match status" value="1"/>
</dbReference>
<dbReference type="InterPro" id="IPR000673">
    <property type="entry name" value="Sig_transdc_resp-reg_Me-estase"/>
</dbReference>
<comment type="catalytic activity">
    <reaction evidence="3">
        <text>[protein]-L-glutamate 5-O-methyl ester + H2O = L-glutamyl-[protein] + methanol + H(+)</text>
        <dbReference type="Rhea" id="RHEA:23236"/>
        <dbReference type="Rhea" id="RHEA-COMP:10208"/>
        <dbReference type="Rhea" id="RHEA-COMP:10311"/>
        <dbReference type="ChEBI" id="CHEBI:15377"/>
        <dbReference type="ChEBI" id="CHEBI:15378"/>
        <dbReference type="ChEBI" id="CHEBI:17790"/>
        <dbReference type="ChEBI" id="CHEBI:29973"/>
        <dbReference type="ChEBI" id="CHEBI:82795"/>
        <dbReference type="EC" id="3.1.1.61"/>
    </reaction>
</comment>
<dbReference type="PROSITE" id="PS50122">
    <property type="entry name" value="CHEB"/>
    <property type="match status" value="1"/>
</dbReference>
<accession>A0A7C3FY61</accession>
<sequence>LPVMRNTSVVIAQHMVDGFLESFAQNLQHSAHNDVSIVNKKISLRGAEIYVCEGETEVQQENGTFVFVHSDSAKHGYNPNINTLFNSFLTLAHKVEILAVILTGIGDDGVEACVNLSKNSARCITETSKSAIVDGMPGRARVMVPDIEAYDIKTIVNIISGFCE</sequence>
<evidence type="ECO:0000259" key="5">
    <source>
        <dbReference type="PROSITE" id="PS50122"/>
    </source>
</evidence>
<dbReference type="Pfam" id="PF01339">
    <property type="entry name" value="CheB_methylest"/>
    <property type="match status" value="1"/>
</dbReference>
<proteinExistence type="predicted"/>
<comment type="caution">
    <text evidence="4">Lacks conserved residue(s) required for the propagation of feature annotation.</text>
</comment>
<evidence type="ECO:0000256" key="2">
    <source>
        <dbReference type="ARBA" id="ARBA00039140"/>
    </source>
</evidence>
<gene>
    <name evidence="6" type="ORF">ENJ67_05490</name>
</gene>
<feature type="non-terminal residue" evidence="6">
    <location>
        <position position="1"/>
    </location>
</feature>
<dbReference type="EC" id="3.1.1.61" evidence="2"/>
<organism evidence="6">
    <name type="scientific">Sulfurimonas autotrophica</name>
    <dbReference type="NCBI Taxonomy" id="202747"/>
    <lineage>
        <taxon>Bacteria</taxon>
        <taxon>Pseudomonadati</taxon>
        <taxon>Campylobacterota</taxon>
        <taxon>Epsilonproteobacteria</taxon>
        <taxon>Campylobacterales</taxon>
        <taxon>Sulfurimonadaceae</taxon>
        <taxon>Sulfurimonas</taxon>
    </lineage>
</organism>
<dbReference type="Gene3D" id="3.40.50.180">
    <property type="entry name" value="Methylesterase CheB, C-terminal domain"/>
    <property type="match status" value="1"/>
</dbReference>
<feature type="domain" description="CheB-type methylesterase" evidence="5">
    <location>
        <begin position="1"/>
        <end position="164"/>
    </location>
</feature>
<reference evidence="6" key="1">
    <citation type="journal article" date="2020" name="mSystems">
        <title>Genome- and Community-Level Interaction Insights into Carbon Utilization and Element Cycling Functions of Hydrothermarchaeota in Hydrothermal Sediment.</title>
        <authorList>
            <person name="Zhou Z."/>
            <person name="Liu Y."/>
            <person name="Xu W."/>
            <person name="Pan J."/>
            <person name="Luo Z.H."/>
            <person name="Li M."/>
        </authorList>
    </citation>
    <scope>NUCLEOTIDE SEQUENCE [LARGE SCALE GENOMIC DNA]</scope>
    <source>
        <strain evidence="6">HyVt-507</strain>
    </source>
</reference>
<dbReference type="GO" id="GO:0000156">
    <property type="term" value="F:phosphorelay response regulator activity"/>
    <property type="evidence" value="ECO:0007669"/>
    <property type="project" value="InterPro"/>
</dbReference>